<accession>A0ABT9H301</accession>
<keyword evidence="4" id="KW-1185">Reference proteome</keyword>
<dbReference type="Pfam" id="PF05943">
    <property type="entry name" value="VipB"/>
    <property type="match status" value="1"/>
</dbReference>
<dbReference type="RefSeq" id="WP_305894916.1">
    <property type="nucleotide sequence ID" value="NZ_JAUZVZ010000029.1"/>
</dbReference>
<comment type="caution">
    <text evidence="3">The sequence shown here is derived from an EMBL/GenBank/DDBJ whole genome shotgun (WGS) entry which is preliminary data.</text>
</comment>
<reference evidence="3 4" key="1">
    <citation type="submission" date="2023-08" db="EMBL/GenBank/DDBJ databases">
        <authorList>
            <person name="Joshi A."/>
            <person name="Thite S."/>
        </authorList>
    </citation>
    <scope>NUCLEOTIDE SEQUENCE [LARGE SCALE GENOMIC DNA]</scope>
    <source>
        <strain evidence="3 4">AC40</strain>
    </source>
</reference>
<dbReference type="Pfam" id="PF18945">
    <property type="entry name" value="VipB_2"/>
    <property type="match status" value="1"/>
</dbReference>
<sequence>MLSSAEQAADNGAYASLFFVDEGIFADPSDPTTKNKHRFEQSITLSKLLYFLREHDPVAAASYWADHIEAERPTNVQQLLHCFSTAIASIDHLLNLQVNAILHHASLQQLEASWRGILYLLEQTELHDREQKVKVKLLPLNWNELSRDLNRAIDFDQSEFFKLIYENEFDMPGGEPFGVLIGDYQLSHTIRPGQMYHDLDILKEIAKVSAAAFAPFISAVDSAFFGINNFSELGQVHDISSQFKQPEYIRWQQLREMEDTRFLGLVMPQVLMRAPYLDNGTRSDQFRFKEQLTDQEQDYLWGNAGYALAAVLVRAFSESGWFAQIRGMKPGHYNFGVVNELPRCNYNTDLHRQRSQPSVNLQIGHRFESELADNGFIPLCAVPYSDIYAFYSNSSVQKTKRYDTATADVNARLSSMLQHILCVSRFAHYIKVIGRDKVGGYQTAKECEQDLQRWLYQYTTATDDASNEIRARHPLRNAQIQVREKPGEPGKYYSIIHLQPHFQLEQMLTTVKLVAELSPQQSNKR</sequence>
<dbReference type="InterPro" id="IPR010269">
    <property type="entry name" value="T6SS_TssC-like"/>
</dbReference>
<dbReference type="InterPro" id="IPR044031">
    <property type="entry name" value="TssC1_N"/>
</dbReference>
<gene>
    <name evidence="3" type="primary">tssC</name>
    <name evidence="3" type="ORF">Q3O60_15885</name>
</gene>
<organism evidence="3 4">
    <name type="scientific">Alkalimonas collagenimarina</name>
    <dbReference type="NCBI Taxonomy" id="400390"/>
    <lineage>
        <taxon>Bacteria</taxon>
        <taxon>Pseudomonadati</taxon>
        <taxon>Pseudomonadota</taxon>
        <taxon>Gammaproteobacteria</taxon>
        <taxon>Alkalimonas</taxon>
    </lineage>
</organism>
<evidence type="ECO:0000259" key="2">
    <source>
        <dbReference type="Pfam" id="PF18945"/>
    </source>
</evidence>
<dbReference type="Proteomes" id="UP001231616">
    <property type="component" value="Unassembled WGS sequence"/>
</dbReference>
<proteinExistence type="predicted"/>
<feature type="domain" description="TssC1 C-terminal" evidence="2">
    <location>
        <begin position="407"/>
        <end position="517"/>
    </location>
</feature>
<dbReference type="InterPro" id="IPR044032">
    <property type="entry name" value="TssC1_C"/>
</dbReference>
<dbReference type="NCBIfam" id="TIGR03355">
    <property type="entry name" value="VI_chp_2"/>
    <property type="match status" value="1"/>
</dbReference>
<evidence type="ECO:0000313" key="4">
    <source>
        <dbReference type="Proteomes" id="UP001231616"/>
    </source>
</evidence>
<dbReference type="PANTHER" id="PTHR35565">
    <property type="entry name" value="CYTOPLASMIC PROTEIN-RELATED"/>
    <property type="match status" value="1"/>
</dbReference>
<dbReference type="PANTHER" id="PTHR35565:SF3">
    <property type="entry name" value="TYPE VI SECRETION SYSTEM SHEATH PROTEIN TSSC1"/>
    <property type="match status" value="1"/>
</dbReference>
<dbReference type="EMBL" id="JAUZVZ010000029">
    <property type="protein sequence ID" value="MDP4537667.1"/>
    <property type="molecule type" value="Genomic_DNA"/>
</dbReference>
<evidence type="ECO:0000313" key="3">
    <source>
        <dbReference type="EMBL" id="MDP4537667.1"/>
    </source>
</evidence>
<protein>
    <submittedName>
        <fullName evidence="3">Type VI secretion system contractile sheath large subunit</fullName>
    </submittedName>
</protein>
<evidence type="ECO:0000259" key="1">
    <source>
        <dbReference type="Pfam" id="PF05943"/>
    </source>
</evidence>
<name>A0ABT9H301_9GAMM</name>
<feature type="domain" description="TssC1 N-terminal" evidence="1">
    <location>
        <begin position="85"/>
        <end position="397"/>
    </location>
</feature>